<dbReference type="InterPro" id="IPR036250">
    <property type="entry name" value="AcylCo_DH-like_C"/>
</dbReference>
<dbReference type="Pfam" id="PF00441">
    <property type="entry name" value="Acyl-CoA_dh_1"/>
    <property type="match status" value="1"/>
</dbReference>
<evidence type="ECO:0000313" key="11">
    <source>
        <dbReference type="EMBL" id="TQN38012.1"/>
    </source>
</evidence>
<comment type="caution">
    <text evidence="11">The sequence shown here is derived from an EMBL/GenBank/DDBJ whole genome shotgun (WGS) entry which is preliminary data.</text>
</comment>
<dbReference type="GO" id="GO:0003995">
    <property type="term" value="F:acyl-CoA dehydrogenase activity"/>
    <property type="evidence" value="ECO:0007669"/>
    <property type="project" value="InterPro"/>
</dbReference>
<reference evidence="11 12" key="1">
    <citation type="submission" date="2019-06" db="EMBL/GenBank/DDBJ databases">
        <title>Sequencing the genomes of 1000 actinobacteria strains.</title>
        <authorList>
            <person name="Klenk H.-P."/>
        </authorList>
    </citation>
    <scope>NUCLEOTIDE SEQUENCE [LARGE SCALE GENOMIC DNA]</scope>
    <source>
        <strain evidence="11 12">DSM 46837</strain>
    </source>
</reference>
<name>A0A543P1P3_9ACTN</name>
<feature type="domain" description="Acyl-CoA oxidase/dehydrogenase middle" evidence="9">
    <location>
        <begin position="149"/>
        <end position="242"/>
    </location>
</feature>
<dbReference type="InterPro" id="IPR006091">
    <property type="entry name" value="Acyl-CoA_Oxase/DH_mid-dom"/>
</dbReference>
<protein>
    <recommendedName>
        <fullName evidence="3">Medium-chain specific acyl-CoA dehydrogenase, mitochondrial</fullName>
    </recommendedName>
</protein>
<comment type="cofactor">
    <cofactor evidence="1 7">
        <name>FAD</name>
        <dbReference type="ChEBI" id="CHEBI:57692"/>
    </cofactor>
</comment>
<dbReference type="GO" id="GO:0033539">
    <property type="term" value="P:fatty acid beta-oxidation using acyl-CoA dehydrogenase"/>
    <property type="evidence" value="ECO:0007669"/>
    <property type="project" value="TreeGrafter"/>
</dbReference>
<evidence type="ECO:0000259" key="10">
    <source>
        <dbReference type="Pfam" id="PF02771"/>
    </source>
</evidence>
<evidence type="ECO:0000313" key="12">
    <source>
        <dbReference type="Proteomes" id="UP000319865"/>
    </source>
</evidence>
<dbReference type="InterPro" id="IPR050741">
    <property type="entry name" value="Acyl-CoA_dehydrogenase"/>
</dbReference>
<dbReference type="InterPro" id="IPR009075">
    <property type="entry name" value="AcylCo_DH/oxidase_C"/>
</dbReference>
<dbReference type="Pfam" id="PF02770">
    <property type="entry name" value="Acyl-CoA_dh_M"/>
    <property type="match status" value="1"/>
</dbReference>
<keyword evidence="6 7" id="KW-0560">Oxidoreductase</keyword>
<evidence type="ECO:0000256" key="3">
    <source>
        <dbReference type="ARBA" id="ARBA00019125"/>
    </source>
</evidence>
<evidence type="ECO:0000256" key="5">
    <source>
        <dbReference type="ARBA" id="ARBA00022827"/>
    </source>
</evidence>
<evidence type="ECO:0000259" key="8">
    <source>
        <dbReference type="Pfam" id="PF00441"/>
    </source>
</evidence>
<dbReference type="InterPro" id="IPR046373">
    <property type="entry name" value="Acyl-CoA_Oxase/DH_mid-dom_sf"/>
</dbReference>
<dbReference type="FunFam" id="2.40.110.10:FF:000002">
    <property type="entry name" value="Acyl-CoA dehydrogenase fadE12"/>
    <property type="match status" value="1"/>
</dbReference>
<evidence type="ECO:0000256" key="6">
    <source>
        <dbReference type="ARBA" id="ARBA00023002"/>
    </source>
</evidence>
<dbReference type="PROSITE" id="PS00072">
    <property type="entry name" value="ACYL_COA_DH_1"/>
    <property type="match status" value="1"/>
</dbReference>
<feature type="domain" description="Acyl-CoA dehydrogenase/oxidase N-terminal" evidence="10">
    <location>
        <begin position="69"/>
        <end position="144"/>
    </location>
</feature>
<sequence length="410" mass="45556">MTLTDVPADLLELRDRVRAFVQEELVPLEPEAVRLELQASQRTEPFQAEPGRSYQFDPVGDLPAETYQGLLDSARERGLWGIDVPVEFGGQGHGALAKLLVTEEMSRTVVPFILPPESPNLHWLSNAVNDDQRTRYLEPYARGEITSGVGITEPGAGSDVSGISTTAERRDGRWVLNGRKKWIGKADWADFLIVVAVTDQERGSRGGMTAFLVDRGTPGVVVERRLPTISNYRPCEVRFDDVELDDAQVLGEVGQAFIPLQNRFAIRRLEIAARCSGATARLLDMLMEHAKERVTFGQPLASRQTIQNWIADGAMGLHALRLVNVDAARKLDAGRTDIRYESSTAKVLGTELLQRVADQCLQGHGALGLGKDLPIEYYYRLVRIWRIVEGASEIHRVTVARQLLRSGVPW</sequence>
<feature type="domain" description="Acyl-CoA dehydrogenase/oxidase C-terminal" evidence="8">
    <location>
        <begin position="261"/>
        <end position="404"/>
    </location>
</feature>
<dbReference type="OrthoDB" id="8876745at2"/>
<dbReference type="InterPro" id="IPR013786">
    <property type="entry name" value="AcylCoA_DH/ox_N"/>
</dbReference>
<dbReference type="Gene3D" id="1.10.540.10">
    <property type="entry name" value="Acyl-CoA dehydrogenase/oxidase, N-terminal domain"/>
    <property type="match status" value="1"/>
</dbReference>
<dbReference type="SUPFAM" id="SSF56645">
    <property type="entry name" value="Acyl-CoA dehydrogenase NM domain-like"/>
    <property type="match status" value="1"/>
</dbReference>
<dbReference type="InterPro" id="IPR006089">
    <property type="entry name" value="Acyl-CoA_DH_CS"/>
</dbReference>
<proteinExistence type="inferred from homology"/>
<dbReference type="GO" id="GO:0005737">
    <property type="term" value="C:cytoplasm"/>
    <property type="evidence" value="ECO:0007669"/>
    <property type="project" value="TreeGrafter"/>
</dbReference>
<dbReference type="SUPFAM" id="SSF47203">
    <property type="entry name" value="Acyl-CoA dehydrogenase C-terminal domain-like"/>
    <property type="match status" value="1"/>
</dbReference>
<evidence type="ECO:0000259" key="9">
    <source>
        <dbReference type="Pfam" id="PF02770"/>
    </source>
</evidence>
<evidence type="ECO:0000256" key="4">
    <source>
        <dbReference type="ARBA" id="ARBA00022630"/>
    </source>
</evidence>
<keyword evidence="5 7" id="KW-0274">FAD</keyword>
<dbReference type="RefSeq" id="WP_142027902.1">
    <property type="nucleotide sequence ID" value="NZ_VFQE01000002.1"/>
</dbReference>
<dbReference type="Proteomes" id="UP000319865">
    <property type="component" value="Unassembled WGS sequence"/>
</dbReference>
<keyword evidence="4 7" id="KW-0285">Flavoprotein</keyword>
<dbReference type="CDD" id="cd00567">
    <property type="entry name" value="ACAD"/>
    <property type="match status" value="1"/>
</dbReference>
<accession>A0A543P1P3</accession>
<keyword evidence="12" id="KW-1185">Reference proteome</keyword>
<evidence type="ECO:0000256" key="7">
    <source>
        <dbReference type="RuleBase" id="RU362125"/>
    </source>
</evidence>
<dbReference type="PANTHER" id="PTHR48083:SF2">
    <property type="entry name" value="MEDIUM-CHAIN SPECIFIC ACYL-COA DEHYDROGENASE, MITOCHONDRIAL"/>
    <property type="match status" value="1"/>
</dbReference>
<dbReference type="EMBL" id="VFQE01000002">
    <property type="protein sequence ID" value="TQN38012.1"/>
    <property type="molecule type" value="Genomic_DNA"/>
</dbReference>
<dbReference type="PANTHER" id="PTHR48083">
    <property type="entry name" value="MEDIUM-CHAIN SPECIFIC ACYL-COA DEHYDROGENASE, MITOCHONDRIAL-RELATED"/>
    <property type="match status" value="1"/>
</dbReference>
<evidence type="ECO:0000256" key="1">
    <source>
        <dbReference type="ARBA" id="ARBA00001974"/>
    </source>
</evidence>
<dbReference type="InterPro" id="IPR037069">
    <property type="entry name" value="AcylCoA_DH/ox_N_sf"/>
</dbReference>
<organism evidence="11 12">
    <name type="scientific">Blastococcus colisei</name>
    <dbReference type="NCBI Taxonomy" id="1564162"/>
    <lineage>
        <taxon>Bacteria</taxon>
        <taxon>Bacillati</taxon>
        <taxon>Actinomycetota</taxon>
        <taxon>Actinomycetes</taxon>
        <taxon>Geodermatophilales</taxon>
        <taxon>Geodermatophilaceae</taxon>
        <taxon>Blastococcus</taxon>
    </lineage>
</organism>
<dbReference type="Gene3D" id="1.20.140.10">
    <property type="entry name" value="Butyryl-CoA Dehydrogenase, subunit A, domain 3"/>
    <property type="match status" value="1"/>
</dbReference>
<dbReference type="Gene3D" id="2.40.110.10">
    <property type="entry name" value="Butyryl-CoA Dehydrogenase, subunit A, domain 2"/>
    <property type="match status" value="1"/>
</dbReference>
<dbReference type="AlphaFoldDB" id="A0A543P1P3"/>
<dbReference type="Pfam" id="PF02771">
    <property type="entry name" value="Acyl-CoA_dh_N"/>
    <property type="match status" value="1"/>
</dbReference>
<gene>
    <name evidence="11" type="ORF">FHU33_4692</name>
</gene>
<dbReference type="GO" id="GO:0050660">
    <property type="term" value="F:flavin adenine dinucleotide binding"/>
    <property type="evidence" value="ECO:0007669"/>
    <property type="project" value="InterPro"/>
</dbReference>
<evidence type="ECO:0000256" key="2">
    <source>
        <dbReference type="ARBA" id="ARBA00009347"/>
    </source>
</evidence>
<comment type="similarity">
    <text evidence="2 7">Belongs to the acyl-CoA dehydrogenase family.</text>
</comment>
<dbReference type="InterPro" id="IPR009100">
    <property type="entry name" value="AcylCoA_DH/oxidase_NM_dom_sf"/>
</dbReference>